<keyword evidence="2" id="KW-0503">Monooxygenase</keyword>
<sequence>MSELRVIARLTISAGNQDKVLPLLRQITEAVRSEPGNISFVPHRQLDDDREVVVLERYVSREAFAAHQAAPHFQRIVVDQIFPLLDERVVESYDVAE</sequence>
<dbReference type="InterPro" id="IPR050744">
    <property type="entry name" value="AI-2_Isomerase_LsrG"/>
</dbReference>
<dbReference type="PANTHER" id="PTHR33336">
    <property type="entry name" value="QUINOL MONOOXYGENASE YGIN-RELATED"/>
    <property type="match status" value="1"/>
</dbReference>
<keyword evidence="2" id="KW-0560">Oxidoreductase</keyword>
<protein>
    <submittedName>
        <fullName evidence="2">Quinol monooxygenase YgiN</fullName>
    </submittedName>
</protein>
<dbReference type="InterPro" id="IPR011008">
    <property type="entry name" value="Dimeric_a/b-barrel"/>
</dbReference>
<accession>A0ABT9Q9W5</accession>
<comment type="caution">
    <text evidence="2">The sequence shown here is derived from an EMBL/GenBank/DDBJ whole genome shotgun (WGS) entry which is preliminary data.</text>
</comment>
<dbReference type="Gene3D" id="3.30.70.100">
    <property type="match status" value="1"/>
</dbReference>
<dbReference type="InterPro" id="IPR007138">
    <property type="entry name" value="ABM_dom"/>
</dbReference>
<organism evidence="2 3">
    <name type="scientific">Streptosporangium lutulentum</name>
    <dbReference type="NCBI Taxonomy" id="1461250"/>
    <lineage>
        <taxon>Bacteria</taxon>
        <taxon>Bacillati</taxon>
        <taxon>Actinomycetota</taxon>
        <taxon>Actinomycetes</taxon>
        <taxon>Streptosporangiales</taxon>
        <taxon>Streptosporangiaceae</taxon>
        <taxon>Streptosporangium</taxon>
    </lineage>
</organism>
<keyword evidence="3" id="KW-1185">Reference proteome</keyword>
<reference evidence="2 3" key="1">
    <citation type="submission" date="2023-07" db="EMBL/GenBank/DDBJ databases">
        <title>Sequencing the genomes of 1000 actinobacteria strains.</title>
        <authorList>
            <person name="Klenk H.-P."/>
        </authorList>
    </citation>
    <scope>NUCLEOTIDE SEQUENCE [LARGE SCALE GENOMIC DNA]</scope>
    <source>
        <strain evidence="2 3">DSM 46740</strain>
    </source>
</reference>
<dbReference type="SUPFAM" id="SSF54909">
    <property type="entry name" value="Dimeric alpha+beta barrel"/>
    <property type="match status" value="1"/>
</dbReference>
<evidence type="ECO:0000259" key="1">
    <source>
        <dbReference type="PROSITE" id="PS51725"/>
    </source>
</evidence>
<dbReference type="Proteomes" id="UP001225356">
    <property type="component" value="Unassembled WGS sequence"/>
</dbReference>
<evidence type="ECO:0000313" key="2">
    <source>
        <dbReference type="EMBL" id="MDP9843548.1"/>
    </source>
</evidence>
<dbReference type="Pfam" id="PF03992">
    <property type="entry name" value="ABM"/>
    <property type="match status" value="1"/>
</dbReference>
<gene>
    <name evidence="2" type="ORF">J2853_002759</name>
</gene>
<proteinExistence type="predicted"/>
<dbReference type="PROSITE" id="PS51725">
    <property type="entry name" value="ABM"/>
    <property type="match status" value="1"/>
</dbReference>
<dbReference type="PANTHER" id="PTHR33336:SF15">
    <property type="entry name" value="ABM DOMAIN-CONTAINING PROTEIN"/>
    <property type="match status" value="1"/>
</dbReference>
<feature type="domain" description="ABM" evidence="1">
    <location>
        <begin position="4"/>
        <end position="94"/>
    </location>
</feature>
<dbReference type="EMBL" id="JAUSQU010000001">
    <property type="protein sequence ID" value="MDP9843548.1"/>
    <property type="molecule type" value="Genomic_DNA"/>
</dbReference>
<name>A0ABT9Q9W5_9ACTN</name>
<dbReference type="GO" id="GO:0004497">
    <property type="term" value="F:monooxygenase activity"/>
    <property type="evidence" value="ECO:0007669"/>
    <property type="project" value="UniProtKB-KW"/>
</dbReference>
<dbReference type="RefSeq" id="WP_307557800.1">
    <property type="nucleotide sequence ID" value="NZ_JAUSQU010000001.1"/>
</dbReference>
<evidence type="ECO:0000313" key="3">
    <source>
        <dbReference type="Proteomes" id="UP001225356"/>
    </source>
</evidence>